<dbReference type="EMBL" id="FODF01000005">
    <property type="protein sequence ID" value="SEN50571.1"/>
    <property type="molecule type" value="Genomic_DNA"/>
</dbReference>
<organism evidence="7 8">
    <name type="scientific">Peptostreptococcus russellii</name>
    <dbReference type="NCBI Taxonomy" id="215200"/>
    <lineage>
        <taxon>Bacteria</taxon>
        <taxon>Bacillati</taxon>
        <taxon>Bacillota</taxon>
        <taxon>Clostridia</taxon>
        <taxon>Peptostreptococcales</taxon>
        <taxon>Peptostreptococcaceae</taxon>
        <taxon>Peptostreptococcus</taxon>
    </lineage>
</organism>
<comment type="similarity">
    <text evidence="2">Belongs to the transketolase family.</text>
</comment>
<evidence type="ECO:0000256" key="3">
    <source>
        <dbReference type="ARBA" id="ARBA00022679"/>
    </source>
</evidence>
<dbReference type="Proteomes" id="UP000199512">
    <property type="component" value="Unassembled WGS sequence"/>
</dbReference>
<evidence type="ECO:0000259" key="6">
    <source>
        <dbReference type="Pfam" id="PF00456"/>
    </source>
</evidence>
<dbReference type="InterPro" id="IPR005474">
    <property type="entry name" value="Transketolase_N"/>
</dbReference>
<accession>A0A1H8H2E6</accession>
<comment type="cofactor">
    <cofactor evidence="1">
        <name>thiamine diphosphate</name>
        <dbReference type="ChEBI" id="CHEBI:58937"/>
    </cofactor>
</comment>
<evidence type="ECO:0000256" key="4">
    <source>
        <dbReference type="ARBA" id="ARBA00022723"/>
    </source>
</evidence>
<dbReference type="InterPro" id="IPR049557">
    <property type="entry name" value="Transketolase_CS"/>
</dbReference>
<evidence type="ECO:0000313" key="8">
    <source>
        <dbReference type="Proteomes" id="UP000199512"/>
    </source>
</evidence>
<dbReference type="GO" id="GO:0046872">
    <property type="term" value="F:metal ion binding"/>
    <property type="evidence" value="ECO:0007669"/>
    <property type="project" value="UniProtKB-KW"/>
</dbReference>
<evidence type="ECO:0000256" key="1">
    <source>
        <dbReference type="ARBA" id="ARBA00001964"/>
    </source>
</evidence>
<name>A0A1H8H2E6_9FIRM</name>
<dbReference type="PROSITE" id="PS00801">
    <property type="entry name" value="TRANSKETOLASE_1"/>
    <property type="match status" value="1"/>
</dbReference>
<dbReference type="AlphaFoldDB" id="A0A1H8H2E6"/>
<dbReference type="SUPFAM" id="SSF52518">
    <property type="entry name" value="Thiamin diphosphate-binding fold (THDP-binding)"/>
    <property type="match status" value="1"/>
</dbReference>
<reference evidence="7 8" key="1">
    <citation type="submission" date="2016-10" db="EMBL/GenBank/DDBJ databases">
        <authorList>
            <person name="de Groot N.N."/>
        </authorList>
    </citation>
    <scope>NUCLEOTIDE SEQUENCE [LARGE SCALE GENOMIC DNA]</scope>
    <source>
        <strain evidence="7 8">Calf135</strain>
    </source>
</reference>
<sequence>MVDYNNLSERAKNIRRNVIKMIYSAGSGHPGGSLSCVDILAALYFGKMNIDPEVPDMKDRDRFVMSKGHSSPAIYATLCERGYLTEEDLSGFRMINHPLQGSPDMLRVNGIDMSTGSLGQGLSAACGMALASKMDDLNYNVFALLGDGELQEGMIWEAAMFASQYKLDNLMAIVDMNGLQIDGKTDEVMSLGSISKKFTAFGWYVVEIDGHDFDQIFGAFNIFEKVTTKPMLVIANTVKGKGVSFMEDECKWHSQVIAEEDYHKAMEELR</sequence>
<proteinExistence type="inferred from homology"/>
<dbReference type="GO" id="GO:0016740">
    <property type="term" value="F:transferase activity"/>
    <property type="evidence" value="ECO:0007669"/>
    <property type="project" value="UniProtKB-KW"/>
</dbReference>
<dbReference type="PANTHER" id="PTHR47514:SF1">
    <property type="entry name" value="TRANSKETOLASE N-TERMINAL SECTION-RELATED"/>
    <property type="match status" value="1"/>
</dbReference>
<protein>
    <submittedName>
        <fullName evidence="7">Transketolase</fullName>
    </submittedName>
</protein>
<keyword evidence="3" id="KW-0808">Transferase</keyword>
<dbReference type="CDD" id="cd02012">
    <property type="entry name" value="TPP_TK"/>
    <property type="match status" value="1"/>
</dbReference>
<dbReference type="InterPro" id="IPR029061">
    <property type="entry name" value="THDP-binding"/>
</dbReference>
<evidence type="ECO:0000313" key="7">
    <source>
        <dbReference type="EMBL" id="SEN50571.1"/>
    </source>
</evidence>
<keyword evidence="5" id="KW-0786">Thiamine pyrophosphate</keyword>
<evidence type="ECO:0000256" key="2">
    <source>
        <dbReference type="ARBA" id="ARBA00007131"/>
    </source>
</evidence>
<dbReference type="PANTHER" id="PTHR47514">
    <property type="entry name" value="TRANSKETOLASE N-TERMINAL SECTION-RELATED"/>
    <property type="match status" value="1"/>
</dbReference>
<dbReference type="Gene3D" id="3.40.50.970">
    <property type="match status" value="1"/>
</dbReference>
<dbReference type="OrthoDB" id="8732661at2"/>
<keyword evidence="4" id="KW-0479">Metal-binding</keyword>
<gene>
    <name evidence="7" type="ORF">SAMN05216454_1053</name>
</gene>
<keyword evidence="8" id="KW-1185">Reference proteome</keyword>
<evidence type="ECO:0000256" key="5">
    <source>
        <dbReference type="ARBA" id="ARBA00023052"/>
    </source>
</evidence>
<feature type="domain" description="Transketolase N-terminal" evidence="6">
    <location>
        <begin position="11"/>
        <end position="265"/>
    </location>
</feature>
<dbReference type="STRING" id="215200.SAMN05216454_1053"/>
<dbReference type="Pfam" id="PF00456">
    <property type="entry name" value="Transketolase_N"/>
    <property type="match status" value="1"/>
</dbReference>